<feature type="domain" description="Aminotransferase class I/classII large" evidence="8">
    <location>
        <begin position="90"/>
        <end position="445"/>
    </location>
</feature>
<name>A0ABX2XUU8_9GAMM</name>
<dbReference type="PANTHER" id="PTHR46383:SF1">
    <property type="entry name" value="ASPARTATE AMINOTRANSFERASE"/>
    <property type="match status" value="1"/>
</dbReference>
<dbReference type="PANTHER" id="PTHR46383">
    <property type="entry name" value="ASPARTATE AMINOTRANSFERASE"/>
    <property type="match status" value="1"/>
</dbReference>
<sequence length="598" mass="68418">MFTPEGQLADKIDKIMLLALWVKALRKERAQIKDSLQKLQTIITVGMGQPTYPISVHTIDFFLAYWKHLEELVKGALNNLDEMKEAAAIDYGHPQGDEEARVLMADAMTAWYKKNIKPEHILFTTGGAGGLRVVFEALHERYKDIPLHRVITPFPHYGLYGDYQKHRLHPIDVMKEPGFRLTAEALEKSIIEAYELAKIDGGIPKAVLICNPSNPLGTVISEAEFQKIADVLRKYPDLHLIFDEAYTEMTYVDVPSFLQIAPDLQRRTVIMRSATKGLSMAGERMAMLLAFDPKLMNELLAININISGHAPRSLQMAYAHTMNNITENEKKDLKNFYKEKVDYVTNRLKKMGAQISDPDYNVEGTFYVLADFSDMFGLEIPEEAIRALGKRGQITTDEELTYYLLFQDSIMIAPLSYYGVSEKAGLMRITCSKNLKELEELMDRLESRLLEARQVRKTELLTRIDQQLQRINDPAIYAEINSKLNQVINKTGDCLNYKSQLQELNSIHNLVKTLLSESSESNIFPEEREKERLLSPRFFSNGEVSCIKKQVEKEWEEFLDKTFGKEGTVRKMMAGLSEDERLEIVPWREYLASRPALA</sequence>
<dbReference type="EC" id="2.6.1.-" evidence="6"/>
<dbReference type="InterPro" id="IPR050596">
    <property type="entry name" value="AspAT/PAT-like"/>
</dbReference>
<keyword evidence="5" id="KW-0663">Pyridoxal phosphate</keyword>
<dbReference type="Gene3D" id="3.40.640.10">
    <property type="entry name" value="Type I PLP-dependent aspartate aminotransferase-like (Major domain)"/>
    <property type="match status" value="1"/>
</dbReference>
<evidence type="ECO:0000256" key="2">
    <source>
        <dbReference type="ARBA" id="ARBA00007441"/>
    </source>
</evidence>
<evidence type="ECO:0000313" key="9">
    <source>
        <dbReference type="EMBL" id="OCH98417.1"/>
    </source>
</evidence>
<evidence type="ECO:0000259" key="8">
    <source>
        <dbReference type="Pfam" id="PF00155"/>
    </source>
</evidence>
<dbReference type="Gene3D" id="3.90.1150.10">
    <property type="entry name" value="Aspartate Aminotransferase, domain 1"/>
    <property type="match status" value="1"/>
</dbReference>
<dbReference type="CDD" id="cd00609">
    <property type="entry name" value="AAT_like"/>
    <property type="match status" value="1"/>
</dbReference>
<dbReference type="Pfam" id="PF00155">
    <property type="entry name" value="Aminotran_1_2"/>
    <property type="match status" value="1"/>
</dbReference>
<feature type="coiled-coil region" evidence="7">
    <location>
        <begin position="428"/>
        <end position="455"/>
    </location>
</feature>
<accession>A0ABX2XUU8</accession>
<evidence type="ECO:0000256" key="5">
    <source>
        <dbReference type="ARBA" id="ARBA00022898"/>
    </source>
</evidence>
<dbReference type="InterPro" id="IPR015421">
    <property type="entry name" value="PyrdxlP-dep_Trfase_major"/>
</dbReference>
<evidence type="ECO:0000256" key="1">
    <source>
        <dbReference type="ARBA" id="ARBA00001933"/>
    </source>
</evidence>
<dbReference type="Proteomes" id="UP000093336">
    <property type="component" value="Unassembled WGS sequence"/>
</dbReference>
<comment type="caution">
    <text evidence="9">The sequence shown here is derived from an EMBL/GenBank/DDBJ whole genome shotgun (WGS) entry which is preliminary data.</text>
</comment>
<dbReference type="RefSeq" id="WP_065620741.1">
    <property type="nucleotide sequence ID" value="NZ_LYOZ01000016.1"/>
</dbReference>
<organism evidence="9 10">
    <name type="scientific">Legionella jamestowniensis</name>
    <dbReference type="NCBI Taxonomy" id="455"/>
    <lineage>
        <taxon>Bacteria</taxon>
        <taxon>Pseudomonadati</taxon>
        <taxon>Pseudomonadota</taxon>
        <taxon>Gammaproteobacteria</taxon>
        <taxon>Legionellales</taxon>
        <taxon>Legionellaceae</taxon>
        <taxon>Legionella</taxon>
    </lineage>
</organism>
<keyword evidence="3 6" id="KW-0032">Aminotransferase</keyword>
<gene>
    <name evidence="9" type="ORF">A8135_12765</name>
</gene>
<dbReference type="InterPro" id="IPR004839">
    <property type="entry name" value="Aminotransferase_I/II_large"/>
</dbReference>
<keyword evidence="4 6" id="KW-0808">Transferase</keyword>
<dbReference type="InterPro" id="IPR004838">
    <property type="entry name" value="NHTrfase_class1_PyrdxlP-BS"/>
</dbReference>
<reference evidence="9 10" key="1">
    <citation type="submission" date="2016-05" db="EMBL/GenBank/DDBJ databases">
        <authorList>
            <person name="Prochazka B."/>
            <person name="Indra A."/>
            <person name="Hasenberger P."/>
            <person name="Blaschitz M."/>
            <person name="Wagner L."/>
            <person name="Wewalka G."/>
            <person name="Sorschag S."/>
            <person name="Schmid D."/>
            <person name="Ruppitsch W."/>
        </authorList>
    </citation>
    <scope>NUCLEOTIDE SEQUENCE [LARGE SCALE GENOMIC DNA]</scope>
    <source>
        <strain evidence="9 10">974010_12</strain>
    </source>
</reference>
<evidence type="ECO:0000313" key="10">
    <source>
        <dbReference type="Proteomes" id="UP000093336"/>
    </source>
</evidence>
<evidence type="ECO:0000256" key="7">
    <source>
        <dbReference type="SAM" id="Coils"/>
    </source>
</evidence>
<evidence type="ECO:0000256" key="6">
    <source>
        <dbReference type="RuleBase" id="RU000481"/>
    </source>
</evidence>
<evidence type="ECO:0000256" key="4">
    <source>
        <dbReference type="ARBA" id="ARBA00022679"/>
    </source>
</evidence>
<comment type="cofactor">
    <cofactor evidence="1 6">
        <name>pyridoxal 5'-phosphate</name>
        <dbReference type="ChEBI" id="CHEBI:597326"/>
    </cofactor>
</comment>
<proteinExistence type="inferred from homology"/>
<comment type="similarity">
    <text evidence="2 6">Belongs to the class-I pyridoxal-phosphate-dependent aminotransferase family.</text>
</comment>
<dbReference type="EMBL" id="LYOZ01000016">
    <property type="protein sequence ID" value="OCH98417.1"/>
    <property type="molecule type" value="Genomic_DNA"/>
</dbReference>
<evidence type="ECO:0000256" key="3">
    <source>
        <dbReference type="ARBA" id="ARBA00022576"/>
    </source>
</evidence>
<dbReference type="PROSITE" id="PS00105">
    <property type="entry name" value="AA_TRANSFER_CLASS_1"/>
    <property type="match status" value="1"/>
</dbReference>
<dbReference type="InterPro" id="IPR015424">
    <property type="entry name" value="PyrdxlP-dep_Trfase"/>
</dbReference>
<keyword evidence="10" id="KW-1185">Reference proteome</keyword>
<keyword evidence="7" id="KW-0175">Coiled coil</keyword>
<protein>
    <recommendedName>
        <fullName evidence="6">Aminotransferase</fullName>
        <ecNumber evidence="6">2.6.1.-</ecNumber>
    </recommendedName>
</protein>
<dbReference type="SUPFAM" id="SSF53383">
    <property type="entry name" value="PLP-dependent transferases"/>
    <property type="match status" value="1"/>
</dbReference>
<dbReference type="InterPro" id="IPR015422">
    <property type="entry name" value="PyrdxlP-dep_Trfase_small"/>
</dbReference>